<feature type="domain" description="2-oxoacid dehydrogenase acyltransferase catalytic" evidence="2">
    <location>
        <begin position="148"/>
        <end position="378"/>
    </location>
</feature>
<dbReference type="Gene3D" id="4.10.320.10">
    <property type="entry name" value="E3-binding domain"/>
    <property type="match status" value="1"/>
</dbReference>
<evidence type="ECO:0000256" key="1">
    <source>
        <dbReference type="SAM" id="MobiDB-lite"/>
    </source>
</evidence>
<feature type="compositionally biased region" description="Pro residues" evidence="1">
    <location>
        <begin position="117"/>
        <end position="127"/>
    </location>
</feature>
<dbReference type="InterPro" id="IPR045257">
    <property type="entry name" value="E2/Pdx1"/>
</dbReference>
<sequence length="378" mass="41648">MQRSAGSFRSFCRAYNFSKSWRGQACRQSVIRCSHYSKKARLPLYSPVTFQVLRINNVMQVRFYSSDDYPPHHKIPLPALSPTMETGSLSRWEKQRIKGTGPQGRIKAEDVEAAAAAPPPPPQPPAAVPTTPISTSAPAPLPPPTATSYTDIELSGMRKTIANRLTYSKQTVPHYYLTVDIRVDDLLQLRKDLNKEVEPDGIKLSVNDFIVKASALACLKIPEANSAWQDTFIRQFQSVDVNVAVSTDRGLITPIVFNADGKGISTINQDIKSLAVKAREGKLQPEEYQGGTFTVSNLGMFGVKHFTAIINPPQACILAVGGVKKTLVVDEDNEQGYSAASVMNVTLSCDHRVVDGAVGAQWLQHFKKFLEKPYTMLL</sequence>
<proteinExistence type="predicted"/>
<organism evidence="3 4">
    <name type="scientific">Saccoglossus kowalevskii</name>
    <name type="common">Acorn worm</name>
    <dbReference type="NCBI Taxonomy" id="10224"/>
    <lineage>
        <taxon>Eukaryota</taxon>
        <taxon>Metazoa</taxon>
        <taxon>Hemichordata</taxon>
        <taxon>Enteropneusta</taxon>
        <taxon>Harrimaniidae</taxon>
        <taxon>Saccoglossus</taxon>
    </lineage>
</organism>
<dbReference type="PANTHER" id="PTHR23151">
    <property type="entry name" value="DIHYDROLIPOAMIDE ACETYL/SUCCINYL-TRANSFERASE-RELATED"/>
    <property type="match status" value="1"/>
</dbReference>
<dbReference type="InterPro" id="IPR023213">
    <property type="entry name" value="CAT-like_dom_sf"/>
</dbReference>
<protein>
    <submittedName>
        <fullName evidence="4">Dihydrolipoyllysine-residue acetyltransferase component of pyruvate dehydrogenase complex, mitochondrial-like</fullName>
    </submittedName>
</protein>
<evidence type="ECO:0000313" key="4">
    <source>
        <dbReference type="RefSeq" id="XP_006825400.1"/>
    </source>
</evidence>
<dbReference type="SUPFAM" id="SSF52777">
    <property type="entry name" value="CoA-dependent acyltransferases"/>
    <property type="match status" value="1"/>
</dbReference>
<reference evidence="4" key="1">
    <citation type="submission" date="2025-08" db="UniProtKB">
        <authorList>
            <consortium name="RefSeq"/>
        </authorList>
    </citation>
    <scope>IDENTIFICATION</scope>
    <source>
        <tissue evidence="4">Testes</tissue>
    </source>
</reference>
<dbReference type="InterPro" id="IPR036625">
    <property type="entry name" value="E3-bd_dom_sf"/>
</dbReference>
<dbReference type="Gene3D" id="3.30.559.10">
    <property type="entry name" value="Chloramphenicol acetyltransferase-like domain"/>
    <property type="match status" value="1"/>
</dbReference>
<name>A0ABM0MZF9_SACKO</name>
<dbReference type="PANTHER" id="PTHR23151:SF90">
    <property type="entry name" value="DIHYDROLIPOYLLYSINE-RESIDUE ACETYLTRANSFERASE COMPONENT OF PYRUVATE DEHYDROGENASE COMPLEX, MITOCHONDRIAL-RELATED"/>
    <property type="match status" value="1"/>
</dbReference>
<accession>A0ABM0MZF9</accession>
<feature type="region of interest" description="Disordered" evidence="1">
    <location>
        <begin position="111"/>
        <end position="143"/>
    </location>
</feature>
<dbReference type="RefSeq" id="XP_006825400.1">
    <property type="nucleotide sequence ID" value="XM_006825337.1"/>
</dbReference>
<dbReference type="GeneID" id="100376086"/>
<gene>
    <name evidence="4" type="primary">LOC100376086</name>
</gene>
<dbReference type="InterPro" id="IPR001078">
    <property type="entry name" value="2-oxoacid_DH_actylTfrase"/>
</dbReference>
<evidence type="ECO:0000259" key="2">
    <source>
        <dbReference type="Pfam" id="PF00198"/>
    </source>
</evidence>
<evidence type="ECO:0000313" key="3">
    <source>
        <dbReference type="Proteomes" id="UP000694865"/>
    </source>
</evidence>
<dbReference type="Pfam" id="PF00198">
    <property type="entry name" value="2-oxoacid_dh"/>
    <property type="match status" value="1"/>
</dbReference>
<feature type="compositionally biased region" description="Low complexity" evidence="1">
    <location>
        <begin position="128"/>
        <end position="138"/>
    </location>
</feature>
<dbReference type="Proteomes" id="UP000694865">
    <property type="component" value="Unplaced"/>
</dbReference>
<keyword evidence="3" id="KW-1185">Reference proteome</keyword>